<keyword evidence="3" id="KW-0804">Transcription</keyword>
<dbReference type="PANTHER" id="PTHR30055:SF220">
    <property type="entry name" value="TETR-FAMILY REGULATORY PROTEIN"/>
    <property type="match status" value="1"/>
</dbReference>
<dbReference type="InterPro" id="IPR036271">
    <property type="entry name" value="Tet_transcr_reg_TetR-rel_C_sf"/>
</dbReference>
<evidence type="ECO:0000313" key="6">
    <source>
        <dbReference type="EMBL" id="OBB91136.1"/>
    </source>
</evidence>
<dbReference type="Proteomes" id="UP000094008">
    <property type="component" value="Unassembled WGS sequence"/>
</dbReference>
<name>A0A1A0W503_MYCPR</name>
<dbReference type="EMBL" id="LZSY01000087">
    <property type="protein sequence ID" value="OBB91136.1"/>
    <property type="molecule type" value="Genomic_DNA"/>
</dbReference>
<organism evidence="6 7">
    <name type="scientific">Mycolicibacterium peregrinum</name>
    <name type="common">Mycobacterium peregrinum</name>
    <dbReference type="NCBI Taxonomy" id="43304"/>
    <lineage>
        <taxon>Bacteria</taxon>
        <taxon>Bacillati</taxon>
        <taxon>Actinomycetota</taxon>
        <taxon>Actinomycetes</taxon>
        <taxon>Mycobacteriales</taxon>
        <taxon>Mycobacteriaceae</taxon>
        <taxon>Mycolicibacterium</taxon>
    </lineage>
</organism>
<reference evidence="7" key="1">
    <citation type="submission" date="2016-06" db="EMBL/GenBank/DDBJ databases">
        <authorList>
            <person name="Sutton G."/>
            <person name="Brinkac L."/>
            <person name="Sanka R."/>
            <person name="Adams M."/>
            <person name="Lau E."/>
            <person name="Mehaffy C."/>
            <person name="Tameris M."/>
            <person name="Hatherill M."/>
            <person name="Hanekom W."/>
            <person name="Mahomed H."/>
            <person name="Mcshane H."/>
        </authorList>
    </citation>
    <scope>NUCLEOTIDE SEQUENCE [LARGE SCALE GENOMIC DNA]</scope>
    <source>
        <strain evidence="7">852002-10433_SCH5171157</strain>
    </source>
</reference>
<keyword evidence="1" id="KW-0805">Transcription regulation</keyword>
<dbReference type="Pfam" id="PF13305">
    <property type="entry name" value="TetR_C_33"/>
    <property type="match status" value="1"/>
</dbReference>
<dbReference type="GO" id="GO:0003700">
    <property type="term" value="F:DNA-binding transcription factor activity"/>
    <property type="evidence" value="ECO:0007669"/>
    <property type="project" value="TreeGrafter"/>
</dbReference>
<dbReference type="RefSeq" id="WP_064882066.1">
    <property type="nucleotide sequence ID" value="NZ_LZSY01000087.1"/>
</dbReference>
<dbReference type="InterPro" id="IPR050109">
    <property type="entry name" value="HTH-type_TetR-like_transc_reg"/>
</dbReference>
<sequence length="206" mass="21928">MSTGRYHHGDLRAALLAQAGQTLRVSGVDGLSLRELARAVGVSHGAPRRHFEDKAALLEALVADGFHRLHRALEDAVQPGHSVVDGLKNVANTYIRFAGDNPALLDLMASSRYLADASDALTDARDAAFAPVRNLVERGQDTGELAAGDVRRVGTLIFATVHGLATMATNRMIDPLDDDLIVDAVSSLLTGLGSVQWQADRRAAES</sequence>
<evidence type="ECO:0000256" key="1">
    <source>
        <dbReference type="ARBA" id="ARBA00023015"/>
    </source>
</evidence>
<evidence type="ECO:0000256" key="2">
    <source>
        <dbReference type="ARBA" id="ARBA00023125"/>
    </source>
</evidence>
<feature type="DNA-binding region" description="H-T-H motif" evidence="4">
    <location>
        <begin position="32"/>
        <end position="51"/>
    </location>
</feature>
<feature type="domain" description="HTH tetR-type" evidence="5">
    <location>
        <begin position="9"/>
        <end position="69"/>
    </location>
</feature>
<dbReference type="Pfam" id="PF00440">
    <property type="entry name" value="TetR_N"/>
    <property type="match status" value="1"/>
</dbReference>
<dbReference type="InterPro" id="IPR001647">
    <property type="entry name" value="HTH_TetR"/>
</dbReference>
<dbReference type="PANTHER" id="PTHR30055">
    <property type="entry name" value="HTH-TYPE TRANSCRIPTIONAL REGULATOR RUTR"/>
    <property type="match status" value="1"/>
</dbReference>
<proteinExistence type="predicted"/>
<evidence type="ECO:0000256" key="4">
    <source>
        <dbReference type="PROSITE-ProRule" id="PRU00335"/>
    </source>
</evidence>
<dbReference type="Gene3D" id="1.10.357.10">
    <property type="entry name" value="Tetracycline Repressor, domain 2"/>
    <property type="match status" value="1"/>
</dbReference>
<keyword evidence="2 4" id="KW-0238">DNA-binding</keyword>
<dbReference type="AlphaFoldDB" id="A0A1A0W503"/>
<dbReference type="GO" id="GO:0000976">
    <property type="term" value="F:transcription cis-regulatory region binding"/>
    <property type="evidence" value="ECO:0007669"/>
    <property type="project" value="TreeGrafter"/>
</dbReference>
<dbReference type="SUPFAM" id="SSF46689">
    <property type="entry name" value="Homeodomain-like"/>
    <property type="match status" value="1"/>
</dbReference>
<accession>A0A1A0W503</accession>
<evidence type="ECO:0000256" key="3">
    <source>
        <dbReference type="ARBA" id="ARBA00023163"/>
    </source>
</evidence>
<dbReference type="SUPFAM" id="SSF48498">
    <property type="entry name" value="Tetracyclin repressor-like, C-terminal domain"/>
    <property type="match status" value="1"/>
</dbReference>
<evidence type="ECO:0000313" key="7">
    <source>
        <dbReference type="Proteomes" id="UP000094008"/>
    </source>
</evidence>
<dbReference type="InterPro" id="IPR025996">
    <property type="entry name" value="MT1864/Rv1816-like_C"/>
</dbReference>
<evidence type="ECO:0000259" key="5">
    <source>
        <dbReference type="PROSITE" id="PS50977"/>
    </source>
</evidence>
<comment type="caution">
    <text evidence="6">The sequence shown here is derived from an EMBL/GenBank/DDBJ whole genome shotgun (WGS) entry which is preliminary data.</text>
</comment>
<gene>
    <name evidence="6" type="ORF">A5779_24580</name>
</gene>
<dbReference type="InterPro" id="IPR009057">
    <property type="entry name" value="Homeodomain-like_sf"/>
</dbReference>
<protein>
    <recommendedName>
        <fullName evidence="5">HTH tetR-type domain-containing protein</fullName>
    </recommendedName>
</protein>
<dbReference type="PROSITE" id="PS50977">
    <property type="entry name" value="HTH_TETR_2"/>
    <property type="match status" value="1"/>
</dbReference>